<evidence type="ECO:0000313" key="8">
    <source>
        <dbReference type="Proteomes" id="UP000663067"/>
    </source>
</evidence>
<gene>
    <name evidence="6" type="ORF">BLI708_01260</name>
    <name evidence="5" type="ORF">Tam1G_1120</name>
</gene>
<evidence type="ECO:0000259" key="4">
    <source>
        <dbReference type="PROSITE" id="PS51820"/>
    </source>
</evidence>
<evidence type="ECO:0000256" key="3">
    <source>
        <dbReference type="SAM" id="SignalP"/>
    </source>
</evidence>
<keyword evidence="2" id="KW-1133">Transmembrane helix</keyword>
<feature type="compositionally biased region" description="Low complexity" evidence="1">
    <location>
        <begin position="83"/>
        <end position="95"/>
    </location>
</feature>
<name>A0A2N5IS56_9BIFI</name>
<evidence type="ECO:0000313" key="5">
    <source>
        <dbReference type="EMBL" id="PLS24792.1"/>
    </source>
</evidence>
<dbReference type="EMBL" id="NMWV01000014">
    <property type="protein sequence ID" value="PLS24792.1"/>
    <property type="molecule type" value="Genomic_DNA"/>
</dbReference>
<dbReference type="EMBL" id="CP071591">
    <property type="protein sequence ID" value="QSY57988.1"/>
    <property type="molecule type" value="Genomic_DNA"/>
</dbReference>
<proteinExistence type="predicted"/>
<dbReference type="Proteomes" id="UP000234855">
    <property type="component" value="Unassembled WGS sequence"/>
</dbReference>
<evidence type="ECO:0000256" key="1">
    <source>
        <dbReference type="SAM" id="MobiDB-lite"/>
    </source>
</evidence>
<dbReference type="Pfam" id="PF12892">
    <property type="entry name" value="FctA"/>
    <property type="match status" value="1"/>
</dbReference>
<dbReference type="Pfam" id="PF17802">
    <property type="entry name" value="SpaA"/>
    <property type="match status" value="2"/>
</dbReference>
<feature type="compositionally biased region" description="Low complexity" evidence="1">
    <location>
        <begin position="102"/>
        <end position="117"/>
    </location>
</feature>
<dbReference type="Gene3D" id="2.60.40.3050">
    <property type="match status" value="1"/>
</dbReference>
<keyword evidence="2" id="KW-0472">Membrane</keyword>
<evidence type="ECO:0000313" key="6">
    <source>
        <dbReference type="EMBL" id="QSY57988.1"/>
    </source>
</evidence>
<dbReference type="GO" id="GO:0005975">
    <property type="term" value="P:carbohydrate metabolic process"/>
    <property type="evidence" value="ECO:0007669"/>
    <property type="project" value="UniProtKB-ARBA"/>
</dbReference>
<dbReference type="InterPro" id="IPR022464">
    <property type="entry name" value="Strep_pil_isopept_link"/>
</dbReference>
<keyword evidence="2" id="KW-0812">Transmembrane</keyword>
<dbReference type="AlphaFoldDB" id="A0A2N5IS56"/>
<accession>A0A2N5IS56</accession>
<dbReference type="InterPro" id="IPR041033">
    <property type="entry name" value="SpaA_PFL_dom_1"/>
</dbReference>
<organism evidence="5 7">
    <name type="scientific">Bifidobacterium imperatoris</name>
    <dbReference type="NCBI Taxonomy" id="2020965"/>
    <lineage>
        <taxon>Bacteria</taxon>
        <taxon>Bacillati</taxon>
        <taxon>Actinomycetota</taxon>
        <taxon>Actinomycetes</taxon>
        <taxon>Bifidobacteriales</taxon>
        <taxon>Bifidobacteriaceae</taxon>
        <taxon>Bifidobacterium</taxon>
    </lineage>
</organism>
<sequence>MRKIADLLNEAKKRTSTTVNRATAAIVALAMLGTVAGVSATAMAQDENASDAQTQTTQATQAQTTDGQAADGQGSQANSTQSDANAAQVDDAQVAETQTIQSDNSGANDSASDASDGGISPYALNDYTVQGVSPSGTTINAFDYWVCDTDPTQDNTDCDGIGDSGINAGHNLKFRTNDNTFRDSINKWTTNSTPRQGLVSNTLVDGYPQLNSTYDSESLSYLFNGNNVNGKSSYMGTSGLLQVDSKGYYYYNALATAYQNGTFDSANFATLDTNSKAWTLYNTWAVHAGGNDSSMNGQFFPFNHASTVFSEGRNGLAQRNIESKAGALDHYFGLSMSSRFVQPTNGVIEEGVGKGETMQYHFSGDDDVWVYIDDVLVGDLGGIHNASTLDINFATGAVSVSGVRQTNLRALYAAAQKTGATTWRGNTFADGTYHTLKFFYLERGNTDSNMSLKFNLKTIPESEIHKVDQNNGAVANAGFTLYTSDAQYGNLVEVGHGTTDAQGTLVLQDDEGKIVSFDDLHTQGKDYYVLKETSVPAGYRQGAASTVGLYLHYVEDTSSTSGTRSGVVVSSYNKDDAGSLWNTGSLALGKVTTTASTEVKDIDGNDVDPSQGIMFAVVLKHDKSKSIDDADAWRGVYGSQLGGWKYETTGGMDGIVKTIKAMNPNGGTANVFTLQTSGSYAVTIEDMPGDIQQYYYMLQDNQKNDADYTVAYYHSTASTVNGVTADNTRRLDFSGFSRQFSANFYVSNIKNELFVQKVDESGKSIASYAQFKLYRLSDSVTGDGDCDSVDTANAAAYDTLNVNGNTKPDNLAINGSGIMPTAQANNGAGTLNSGTYCLVETSAPTNYKVNEHRSKIVVTNSGVFADAGTQNDGLKVLRGVGWLVRPLSMFATNDDVNNTLTWVKSTPGTVTGFNTGSGSDAAGTPNVSFDSVTAYRSKVSAGEVTANTTTSTDALQLKYDTVGEGAVLTNGYSPRNADGDMMYMFDTGMGIISTTQDGVNKEDSDYSEYADHMDLGSTRLSGAVTGSVVVQFTDGTYDAKARISLNKKVVGGNWSGANNKNFTFTLIRTDSETGEVTAGETKLTQCTAADWNDCSTLSAHTVGEISSGSTQRVGVKDDGSITDGAFAEMTFGQQGTYTFSIAEKKDTVAGWNFDTKTHTATVTVARNNDGSLTATVKYDNDGDEIPTFTNSYVAVSALPLTGGMSARNWLIFGGLAVVAAAVVAMIVNEYRKRNGLML</sequence>
<dbReference type="Gene3D" id="2.60.40.10">
    <property type="entry name" value="Immunoglobulins"/>
    <property type="match status" value="2"/>
</dbReference>
<feature type="transmembrane region" description="Helical" evidence="2">
    <location>
        <begin position="1209"/>
        <end position="1227"/>
    </location>
</feature>
<protein>
    <recommendedName>
        <fullName evidence="4">PA14 domain-containing protein</fullName>
    </recommendedName>
</protein>
<dbReference type="Proteomes" id="UP000663067">
    <property type="component" value="Chromosome"/>
</dbReference>
<feature type="compositionally biased region" description="Low complexity" evidence="1">
    <location>
        <begin position="51"/>
        <end position="74"/>
    </location>
</feature>
<dbReference type="InterPro" id="IPR013783">
    <property type="entry name" value="Ig-like_fold"/>
</dbReference>
<dbReference type="InterPro" id="IPR037524">
    <property type="entry name" value="PA14/GLEYA"/>
</dbReference>
<keyword evidence="8" id="KW-1185">Reference proteome</keyword>
<feature type="signal peptide" evidence="3">
    <location>
        <begin position="1"/>
        <end position="44"/>
    </location>
</feature>
<reference evidence="5 7" key="1">
    <citation type="submission" date="2017-07" db="EMBL/GenBank/DDBJ databases">
        <title>Bifidobacterium novel species.</title>
        <authorList>
            <person name="Lugli G.A."/>
            <person name="Milani C."/>
            <person name="Duranti S."/>
            <person name="Mangifesta M."/>
        </authorList>
    </citation>
    <scope>NUCLEOTIDE SEQUENCE [LARGE SCALE GENOMIC DNA]</scope>
    <source>
        <strain evidence="5 7">45</strain>
    </source>
</reference>
<dbReference type="RefSeq" id="WP_101625772.1">
    <property type="nucleotide sequence ID" value="NZ_CP071591.1"/>
</dbReference>
<keyword evidence="3" id="KW-0732">Signal</keyword>
<dbReference type="NCBIfam" id="TIGR03786">
    <property type="entry name" value="strep_pil_rpt"/>
    <property type="match status" value="1"/>
</dbReference>
<evidence type="ECO:0000256" key="2">
    <source>
        <dbReference type="SAM" id="Phobius"/>
    </source>
</evidence>
<feature type="chain" id="PRO_5014924372" description="PA14 domain-containing protein" evidence="3">
    <location>
        <begin position="45"/>
        <end position="1238"/>
    </location>
</feature>
<evidence type="ECO:0000313" key="7">
    <source>
        <dbReference type="Proteomes" id="UP000234855"/>
    </source>
</evidence>
<reference evidence="6 8" key="2">
    <citation type="submission" date="2021-03" db="EMBL/GenBank/DDBJ databases">
        <title>Genome sequencing of Bifidobacterium imperatoris JCM 32708.</title>
        <authorList>
            <person name="Kim J."/>
        </authorList>
    </citation>
    <scope>NUCLEOTIDE SEQUENCE [LARGE SCALE GENOMIC DNA]</scope>
    <source>
        <strain evidence="6 8">JCM 32708</strain>
    </source>
</reference>
<feature type="region of interest" description="Disordered" evidence="1">
    <location>
        <begin position="47"/>
        <end position="117"/>
    </location>
</feature>
<feature type="domain" description="PA14" evidence="4">
    <location>
        <begin position="279"/>
        <end position="468"/>
    </location>
</feature>
<dbReference type="PROSITE" id="PS51820">
    <property type="entry name" value="PA14"/>
    <property type="match status" value="1"/>
</dbReference>
<dbReference type="InterPro" id="IPR038174">
    <property type="entry name" value="Strep_pil_link_sf"/>
</dbReference>